<dbReference type="Proteomes" id="UP000270094">
    <property type="component" value="Unassembled WGS sequence"/>
</dbReference>
<dbReference type="EMBL" id="UYYB01006603">
    <property type="protein sequence ID" value="VDM67810.1"/>
    <property type="molecule type" value="Genomic_DNA"/>
</dbReference>
<dbReference type="AlphaFoldDB" id="A0A3P7I4X2"/>
<evidence type="ECO:0000313" key="2">
    <source>
        <dbReference type="Proteomes" id="UP000270094"/>
    </source>
</evidence>
<protein>
    <recommendedName>
        <fullName evidence="3">Receptor ligand binding region domain-containing protein</fullName>
    </recommendedName>
</protein>
<evidence type="ECO:0000313" key="1">
    <source>
        <dbReference type="EMBL" id="VDM67810.1"/>
    </source>
</evidence>
<accession>A0A3P7I4X2</accession>
<gene>
    <name evidence="1" type="ORF">SVUK_LOCUS2808</name>
</gene>
<sequence length="236" mass="26679">MQEGSNGASPFVGSDTTIMDKVKKTYANCVLIDDTNGFDDRMITPFLERLGTIGLDGKDIDLSNIYGYIALYDSLKVFAIAGRKVLNSTGQFSSIIDGRLMWNAMRRTKIQGLFLPFYGSYPFQPLQMRCISLHKMFDRKFDFQGMVASTGVSSGTVMLDDLAERLPFYSAFFVDKNRNQVTPIANMAPMLMGNCDGLKTGTGCFQIVSVVYYYEDTAQRRMKDTEKEYRNLFLSW</sequence>
<dbReference type="OrthoDB" id="1890790at2759"/>
<proteinExistence type="predicted"/>
<organism evidence="1 2">
    <name type="scientific">Strongylus vulgaris</name>
    <name type="common">Blood worm</name>
    <dbReference type="NCBI Taxonomy" id="40348"/>
    <lineage>
        <taxon>Eukaryota</taxon>
        <taxon>Metazoa</taxon>
        <taxon>Ecdysozoa</taxon>
        <taxon>Nematoda</taxon>
        <taxon>Chromadorea</taxon>
        <taxon>Rhabditida</taxon>
        <taxon>Rhabditina</taxon>
        <taxon>Rhabditomorpha</taxon>
        <taxon>Strongyloidea</taxon>
        <taxon>Strongylidae</taxon>
        <taxon>Strongylus</taxon>
    </lineage>
</organism>
<keyword evidence="2" id="KW-1185">Reference proteome</keyword>
<reference evidence="1 2" key="1">
    <citation type="submission" date="2018-11" db="EMBL/GenBank/DDBJ databases">
        <authorList>
            <consortium name="Pathogen Informatics"/>
        </authorList>
    </citation>
    <scope>NUCLEOTIDE SEQUENCE [LARGE SCALE GENOMIC DNA]</scope>
</reference>
<evidence type="ECO:0008006" key="3">
    <source>
        <dbReference type="Google" id="ProtNLM"/>
    </source>
</evidence>
<name>A0A3P7I4X2_STRVU</name>